<gene>
    <name evidence="2" type="ORF">GXY_13743</name>
</gene>
<dbReference type="HOGENOM" id="CLU_3311418_0_0_5"/>
<evidence type="ECO:0000256" key="1">
    <source>
        <dbReference type="SAM" id="MobiDB-lite"/>
    </source>
</evidence>
<name>D5QHX0_NOVHA</name>
<dbReference type="Proteomes" id="UP000006468">
    <property type="component" value="Chromosome"/>
</dbReference>
<dbReference type="EMBL" id="ADTV01000052">
    <property type="protein sequence ID" value="EFG83339.1"/>
    <property type="molecule type" value="Genomic_DNA"/>
</dbReference>
<sequence length="39" mass="3909">MGSTDIGPWPAPLENCPAGPADNSSGDPVTVVDGMKTSH</sequence>
<comment type="caution">
    <text evidence="2">The sequence shown here is derived from an EMBL/GenBank/DDBJ whole genome shotgun (WGS) entry which is preliminary data.</text>
</comment>
<dbReference type="AlphaFoldDB" id="D5QHX0"/>
<evidence type="ECO:0000313" key="2">
    <source>
        <dbReference type="EMBL" id="EFG83339.1"/>
    </source>
</evidence>
<proteinExistence type="predicted"/>
<reference evidence="2 3" key="1">
    <citation type="journal article" date="2010" name="J. Bacteriol.">
        <title>Genome sequence of a cellulose-producing bacterium, Gluconacetobacter hansenii ATCC 23769.</title>
        <authorList>
            <person name="Iyer P.R."/>
            <person name="Geib S.M."/>
            <person name="Catchmark J."/>
            <person name="Kao T.H."/>
            <person name="Tien M."/>
        </authorList>
    </citation>
    <scope>NUCLEOTIDE SEQUENCE [LARGE SCALE GENOMIC DNA]</scope>
    <source>
        <strain evidence="2 3">ATCC 23769</strain>
    </source>
</reference>
<feature type="region of interest" description="Disordered" evidence="1">
    <location>
        <begin position="1"/>
        <end position="39"/>
    </location>
</feature>
<organism evidence="2 3">
    <name type="scientific">Novacetimonas hansenii ATCC 23769</name>
    <dbReference type="NCBI Taxonomy" id="714995"/>
    <lineage>
        <taxon>Bacteria</taxon>
        <taxon>Pseudomonadati</taxon>
        <taxon>Pseudomonadota</taxon>
        <taxon>Alphaproteobacteria</taxon>
        <taxon>Acetobacterales</taxon>
        <taxon>Acetobacteraceae</taxon>
        <taxon>Novacetimonas</taxon>
    </lineage>
</organism>
<accession>D5QHX0</accession>
<protein>
    <submittedName>
        <fullName evidence="2">Uncharacterized protein</fullName>
    </submittedName>
</protein>
<evidence type="ECO:0000313" key="3">
    <source>
        <dbReference type="Proteomes" id="UP000006468"/>
    </source>
</evidence>